<feature type="domain" description="CNH" evidence="1">
    <location>
        <begin position="2"/>
        <end position="67"/>
    </location>
</feature>
<keyword evidence="3" id="KW-1185">Reference proteome</keyword>
<accession>A0A9X0CY92</accession>
<dbReference type="AlphaFoldDB" id="A0A9X0CY92"/>
<dbReference type="Proteomes" id="UP001163046">
    <property type="component" value="Unassembled WGS sequence"/>
</dbReference>
<name>A0A9X0CY92_9CNID</name>
<protein>
    <recommendedName>
        <fullName evidence="1">CNH domain-containing protein</fullName>
    </recommendedName>
</protein>
<gene>
    <name evidence="2" type="ORF">OS493_008854</name>
</gene>
<organism evidence="2 3">
    <name type="scientific">Desmophyllum pertusum</name>
    <dbReference type="NCBI Taxonomy" id="174260"/>
    <lineage>
        <taxon>Eukaryota</taxon>
        <taxon>Metazoa</taxon>
        <taxon>Cnidaria</taxon>
        <taxon>Anthozoa</taxon>
        <taxon>Hexacorallia</taxon>
        <taxon>Scleractinia</taxon>
        <taxon>Caryophylliina</taxon>
        <taxon>Caryophylliidae</taxon>
        <taxon>Desmophyllum</taxon>
    </lineage>
</organism>
<dbReference type="InterPro" id="IPR001180">
    <property type="entry name" value="CNH_dom"/>
</dbReference>
<dbReference type="Pfam" id="PF00780">
    <property type="entry name" value="CNH"/>
    <property type="match status" value="1"/>
</dbReference>
<proteinExistence type="predicted"/>
<evidence type="ECO:0000313" key="2">
    <source>
        <dbReference type="EMBL" id="KAJ7380397.1"/>
    </source>
</evidence>
<dbReference type="OrthoDB" id="8693905at2759"/>
<comment type="caution">
    <text evidence="2">The sequence shown here is derived from an EMBL/GenBank/DDBJ whole genome shotgun (WGS) entry which is preliminary data.</text>
</comment>
<evidence type="ECO:0000313" key="3">
    <source>
        <dbReference type="Proteomes" id="UP001163046"/>
    </source>
</evidence>
<evidence type="ECO:0000259" key="1">
    <source>
        <dbReference type="Pfam" id="PF00780"/>
    </source>
</evidence>
<reference evidence="2" key="1">
    <citation type="submission" date="2023-01" db="EMBL/GenBank/DDBJ databases">
        <title>Genome assembly of the deep-sea coral Lophelia pertusa.</title>
        <authorList>
            <person name="Herrera S."/>
            <person name="Cordes E."/>
        </authorList>
    </citation>
    <scope>NUCLEOTIDE SEQUENCE</scope>
    <source>
        <strain evidence="2">USNM1676648</strain>
        <tissue evidence="2">Polyp</tissue>
    </source>
</reference>
<dbReference type="EMBL" id="MU826353">
    <property type="protein sequence ID" value="KAJ7380397.1"/>
    <property type="molecule type" value="Genomic_DNA"/>
</dbReference>
<sequence>MVRFVNLDGKPKQFRRQMAEIHFDIKPDSVVCLQGSVLAFHEHGLQGRSLHSGKINVEMNDPRRTFRLLGCESIAVVESKPSDNPNAPCNLYILASNRNQQK</sequence>